<organism evidence="1 2">
    <name type="scientific">Mycolicibacterium vanbaalenii</name>
    <name type="common">Mycobacterium vanbaalenii</name>
    <dbReference type="NCBI Taxonomy" id="110539"/>
    <lineage>
        <taxon>Bacteria</taxon>
        <taxon>Bacillati</taxon>
        <taxon>Actinomycetota</taxon>
        <taxon>Actinomycetes</taxon>
        <taxon>Mycobacteriales</taxon>
        <taxon>Mycobacteriaceae</taxon>
        <taxon>Mycolicibacterium</taxon>
    </lineage>
</organism>
<sequence>MLVLAVDEADAVGAAGGLLFDRANIGWVIDVRTALRAGETPFRILGVPVGALAEPLQAPEQWPDTLVVSGELHARDTAVRKLFSEAAGRPDTEVAMWGGAWPRDTERGDVCVEHRLSCAAIAFKSHAMVAAGLPSHVGVTEQFRSGRGRLGIAAAVNAAD</sequence>
<gene>
    <name evidence="1" type="ORF">AELLOGFF_02107</name>
</gene>
<protein>
    <submittedName>
        <fullName evidence="1">Uncharacterized protein</fullName>
    </submittedName>
</protein>
<dbReference type="AlphaFoldDB" id="A0A5S9R9W8"/>
<proteinExistence type="predicted"/>
<evidence type="ECO:0000313" key="1">
    <source>
        <dbReference type="EMBL" id="CAA0136682.1"/>
    </source>
</evidence>
<accession>A0A5S9R9W8</accession>
<name>A0A5S9R9W8_MYCVN</name>
<keyword evidence="2" id="KW-1185">Reference proteome</keyword>
<dbReference type="Proteomes" id="UP000430146">
    <property type="component" value="Unassembled WGS sequence"/>
</dbReference>
<evidence type="ECO:0000313" key="2">
    <source>
        <dbReference type="Proteomes" id="UP000430146"/>
    </source>
</evidence>
<reference evidence="1 2" key="1">
    <citation type="submission" date="2019-11" db="EMBL/GenBank/DDBJ databases">
        <authorList>
            <person name="Holert J."/>
        </authorList>
    </citation>
    <scope>NUCLEOTIDE SEQUENCE [LARGE SCALE GENOMIC DNA]</scope>
    <source>
        <strain evidence="1">BC8_1</strain>
    </source>
</reference>
<dbReference type="EMBL" id="CACSIP010000067">
    <property type="protein sequence ID" value="CAA0136682.1"/>
    <property type="molecule type" value="Genomic_DNA"/>
</dbReference>